<accession>A0A850PX34</accession>
<name>A0A850PX34_9MYCO</name>
<organism evidence="1 2">
    <name type="scientific">Mycolicibacterium hippocampi</name>
    <dbReference type="NCBI Taxonomy" id="659824"/>
    <lineage>
        <taxon>Bacteria</taxon>
        <taxon>Bacillati</taxon>
        <taxon>Actinomycetota</taxon>
        <taxon>Actinomycetes</taxon>
        <taxon>Mycobacteriales</taxon>
        <taxon>Mycobacteriaceae</taxon>
        <taxon>Mycolicibacterium</taxon>
    </lineage>
</organism>
<dbReference type="EMBL" id="JABFYL010000045">
    <property type="protein sequence ID" value="NVN52570.1"/>
    <property type="molecule type" value="Genomic_DNA"/>
</dbReference>
<reference evidence="1 2" key="1">
    <citation type="submission" date="2020-05" db="EMBL/GenBank/DDBJ databases">
        <title>Draft genome sequence of Mycobacterium hippocampi DL, isolated from European seabass, Dicentrarchus labrax, reared in fish farms.</title>
        <authorList>
            <person name="Stathopoulou P."/>
            <person name="Asimakis E."/>
            <person name="Tzokas K."/>
            <person name="Batargias C."/>
            <person name="Tsiamis G."/>
        </authorList>
    </citation>
    <scope>NUCLEOTIDE SEQUENCE [LARGE SCALE GENOMIC DNA]</scope>
    <source>
        <strain evidence="1 2">DL</strain>
    </source>
</reference>
<keyword evidence="2" id="KW-1185">Reference proteome</keyword>
<dbReference type="Proteomes" id="UP000570517">
    <property type="component" value="Unassembled WGS sequence"/>
</dbReference>
<dbReference type="AlphaFoldDB" id="A0A850PX34"/>
<proteinExistence type="predicted"/>
<evidence type="ECO:0000313" key="1">
    <source>
        <dbReference type="EMBL" id="NVN52570.1"/>
    </source>
</evidence>
<protein>
    <submittedName>
        <fullName evidence="1">Uncharacterized protein</fullName>
    </submittedName>
</protein>
<comment type="caution">
    <text evidence="1">The sequence shown here is derived from an EMBL/GenBank/DDBJ whole genome shotgun (WGS) entry which is preliminary data.</text>
</comment>
<gene>
    <name evidence="1" type="ORF">HLY00_4278</name>
</gene>
<evidence type="ECO:0000313" key="2">
    <source>
        <dbReference type="Proteomes" id="UP000570517"/>
    </source>
</evidence>
<sequence length="62" mass="6548">MFNQPDKESVAAQYGRIIDALLTSSPRLPTTSKPPCGSADVHRVSQADLAPDLLEQSPGAAQ</sequence>